<dbReference type="InterPro" id="IPR009057">
    <property type="entry name" value="Homeodomain-like_sf"/>
</dbReference>
<evidence type="ECO:0000256" key="3">
    <source>
        <dbReference type="ARBA" id="ARBA00023155"/>
    </source>
</evidence>
<reference evidence="8" key="1">
    <citation type="submission" date="2022-06" db="EMBL/GenBank/DDBJ databases">
        <title>Uncovering the hologenomic basis of an extraordinary plant invasion.</title>
        <authorList>
            <person name="Bieker V.C."/>
            <person name="Martin M.D."/>
            <person name="Gilbert T."/>
            <person name="Hodgins K."/>
            <person name="Battlay P."/>
            <person name="Petersen B."/>
            <person name="Wilson J."/>
        </authorList>
    </citation>
    <scope>NUCLEOTIDE SEQUENCE</scope>
    <source>
        <strain evidence="8">AA19_3_7</strain>
        <tissue evidence="8">Leaf</tissue>
    </source>
</reference>
<dbReference type="Gene3D" id="1.10.10.60">
    <property type="entry name" value="Homeodomain-like"/>
    <property type="match status" value="1"/>
</dbReference>
<evidence type="ECO:0000256" key="2">
    <source>
        <dbReference type="ARBA" id="ARBA00023125"/>
    </source>
</evidence>
<dbReference type="InterPro" id="IPR005540">
    <property type="entry name" value="KNOX1"/>
</dbReference>
<accession>A0AAD5D860</accession>
<feature type="region of interest" description="Disordered" evidence="6">
    <location>
        <begin position="54"/>
        <end position="113"/>
    </location>
</feature>
<evidence type="ECO:0000256" key="4">
    <source>
        <dbReference type="ARBA" id="ARBA00023242"/>
    </source>
</evidence>
<dbReference type="PANTHER" id="PTHR11850">
    <property type="entry name" value="HOMEOBOX PROTEIN TRANSCRIPTION FACTORS"/>
    <property type="match status" value="1"/>
</dbReference>
<dbReference type="SMART" id="SM01255">
    <property type="entry name" value="KNOX1"/>
    <property type="match status" value="1"/>
</dbReference>
<dbReference type="Pfam" id="PF03789">
    <property type="entry name" value="ELK"/>
    <property type="match status" value="1"/>
</dbReference>
<name>A0AAD5D860_AMBAR</name>
<dbReference type="SMART" id="SM01188">
    <property type="entry name" value="ELK"/>
    <property type="match status" value="1"/>
</dbReference>
<dbReference type="InterPro" id="IPR050224">
    <property type="entry name" value="TALE_homeobox"/>
</dbReference>
<protein>
    <recommendedName>
        <fullName evidence="7">ELK domain-containing protein</fullName>
    </recommendedName>
</protein>
<comment type="caution">
    <text evidence="8">The sequence shown here is derived from an EMBL/GenBank/DDBJ whole genome shotgun (WGS) entry which is preliminary data.</text>
</comment>
<dbReference type="Pfam" id="PF03791">
    <property type="entry name" value="KNOX2"/>
    <property type="match status" value="1"/>
</dbReference>
<dbReference type="GO" id="GO:0003677">
    <property type="term" value="F:DNA binding"/>
    <property type="evidence" value="ECO:0007669"/>
    <property type="project" value="UniProtKB-KW"/>
</dbReference>
<keyword evidence="2" id="KW-0238">DNA-binding</keyword>
<dbReference type="InterPro" id="IPR008422">
    <property type="entry name" value="KN_HD"/>
</dbReference>
<keyword evidence="9" id="KW-1185">Reference proteome</keyword>
<comment type="subcellular location">
    <subcellularLocation>
        <location evidence="1 5">Nucleus</location>
    </subcellularLocation>
</comment>
<evidence type="ECO:0000313" key="8">
    <source>
        <dbReference type="EMBL" id="KAI7756121.1"/>
    </source>
</evidence>
<dbReference type="Pfam" id="PF03790">
    <property type="entry name" value="KNOX1"/>
    <property type="match status" value="1"/>
</dbReference>
<evidence type="ECO:0000259" key="7">
    <source>
        <dbReference type="PROSITE" id="PS51213"/>
    </source>
</evidence>
<proteinExistence type="inferred from homology"/>
<evidence type="ECO:0000256" key="6">
    <source>
        <dbReference type="SAM" id="MobiDB-lite"/>
    </source>
</evidence>
<dbReference type="InterPro" id="IPR005541">
    <property type="entry name" value="KNOX2"/>
</dbReference>
<feature type="compositionally biased region" description="Low complexity" evidence="6">
    <location>
        <begin position="64"/>
        <end position="90"/>
    </location>
</feature>
<dbReference type="PROSITE" id="PS51213">
    <property type="entry name" value="ELK"/>
    <property type="match status" value="1"/>
</dbReference>
<dbReference type="Pfam" id="PF05920">
    <property type="entry name" value="Homeobox_KN"/>
    <property type="match status" value="1"/>
</dbReference>
<evidence type="ECO:0000313" key="9">
    <source>
        <dbReference type="Proteomes" id="UP001206925"/>
    </source>
</evidence>
<sequence length="484" mass="53236">MALQQHFSESDNISVMRTILPQDAHHLTIPTQPSRAPGKDHWLNSAILRQQGQYAGGGSETGANNNSNNNNSNSFLNLQTNNNNNINNNSDSAVTTSSQHHHQVGNNNSNSNNQWLSRSILQRNVSDVRGDDIVSQVSNDSIMAAAGGMSSHDSPDLNHQSRNIVSGQVDNNVGGGLGESEVGGGDGGSEAAAVNWQNARYKAEVLSHPLYEQLLSAHVSCLRIATPVDQLPRIDAQLAQSQHVVAKYSGLGGQGGNLGDDKELDQFMTHYVLLLCSFKEQLQQHVRVHAMEAVMACWEIEQSLQSLTGVSPGEGTGATMSDDDEDQVESDANLFDGSFDGHDSMGFGPLVPTESERSLMERVRQELKHELKQGYKEKIVDIREEILRKRRAGKLPGDTTSVLKAWWQSHAKWPYPTEEDKARLVQETEKAKLAQQSVFFNRLEKQTQKVTKAVIITCESRNYQGKGDLACERKKSGMGRQDEN</sequence>
<gene>
    <name evidence="8" type="ORF">M8C21_004670</name>
</gene>
<dbReference type="SUPFAM" id="SSF46689">
    <property type="entry name" value="Homeodomain-like"/>
    <property type="match status" value="1"/>
</dbReference>
<feature type="domain" description="ELK" evidence="7">
    <location>
        <begin position="366"/>
        <end position="386"/>
    </location>
</feature>
<dbReference type="SMART" id="SM01256">
    <property type="entry name" value="KNOX2"/>
    <property type="match status" value="1"/>
</dbReference>
<evidence type="ECO:0000256" key="5">
    <source>
        <dbReference type="PROSITE-ProRule" id="PRU00559"/>
    </source>
</evidence>
<dbReference type="AlphaFoldDB" id="A0AAD5D860"/>
<dbReference type="Proteomes" id="UP001206925">
    <property type="component" value="Unassembled WGS sequence"/>
</dbReference>
<dbReference type="GO" id="GO:0006355">
    <property type="term" value="P:regulation of DNA-templated transcription"/>
    <property type="evidence" value="ECO:0007669"/>
    <property type="project" value="InterPro"/>
</dbReference>
<keyword evidence="4 5" id="KW-0539">Nucleus</keyword>
<evidence type="ECO:0000256" key="1">
    <source>
        <dbReference type="ARBA" id="ARBA00004123"/>
    </source>
</evidence>
<feature type="compositionally biased region" description="Low complexity" evidence="6">
    <location>
        <begin position="104"/>
        <end position="113"/>
    </location>
</feature>
<keyword evidence="3" id="KW-0371">Homeobox</keyword>
<dbReference type="EMBL" id="JAMZMK010000575">
    <property type="protein sequence ID" value="KAI7756121.1"/>
    <property type="molecule type" value="Genomic_DNA"/>
</dbReference>
<organism evidence="8 9">
    <name type="scientific">Ambrosia artemisiifolia</name>
    <name type="common">Common ragweed</name>
    <dbReference type="NCBI Taxonomy" id="4212"/>
    <lineage>
        <taxon>Eukaryota</taxon>
        <taxon>Viridiplantae</taxon>
        <taxon>Streptophyta</taxon>
        <taxon>Embryophyta</taxon>
        <taxon>Tracheophyta</taxon>
        <taxon>Spermatophyta</taxon>
        <taxon>Magnoliopsida</taxon>
        <taxon>eudicotyledons</taxon>
        <taxon>Gunneridae</taxon>
        <taxon>Pentapetalae</taxon>
        <taxon>asterids</taxon>
        <taxon>campanulids</taxon>
        <taxon>Asterales</taxon>
        <taxon>Asteraceae</taxon>
        <taxon>Asteroideae</taxon>
        <taxon>Heliantheae alliance</taxon>
        <taxon>Heliantheae</taxon>
        <taxon>Ambrosia</taxon>
    </lineage>
</organism>
<comment type="similarity">
    <text evidence="5">Belongs to the TALE/KNOX homeobox family.</text>
</comment>
<dbReference type="GO" id="GO:0005634">
    <property type="term" value="C:nucleus"/>
    <property type="evidence" value="ECO:0007669"/>
    <property type="project" value="UniProtKB-SubCell"/>
</dbReference>
<dbReference type="InterPro" id="IPR005539">
    <property type="entry name" value="ELK_dom"/>
</dbReference>